<evidence type="ECO:0000313" key="1">
    <source>
        <dbReference type="EMBL" id="KUM62557.1"/>
    </source>
</evidence>
<reference evidence="1 2" key="1">
    <citation type="submission" date="2015-10" db="EMBL/GenBank/DDBJ databases">
        <title>Genome sequencing of Penicillium freii.</title>
        <authorList>
            <person name="Nguyen H.D."/>
            <person name="Visagie C.M."/>
            <person name="Seifert K.A."/>
        </authorList>
    </citation>
    <scope>NUCLEOTIDE SEQUENCE [LARGE SCALE GENOMIC DNA]</scope>
    <source>
        <strain evidence="1 2">DAOM 242723</strain>
    </source>
</reference>
<proteinExistence type="predicted"/>
<dbReference type="AlphaFoldDB" id="A0A117NPM8"/>
<evidence type="ECO:0000313" key="2">
    <source>
        <dbReference type="Proteomes" id="UP000055045"/>
    </source>
</evidence>
<comment type="caution">
    <text evidence="1">The sequence shown here is derived from an EMBL/GenBank/DDBJ whole genome shotgun (WGS) entry which is preliminary data.</text>
</comment>
<dbReference type="EMBL" id="LLXE01000097">
    <property type="protein sequence ID" value="KUM62557.1"/>
    <property type="molecule type" value="Genomic_DNA"/>
</dbReference>
<organism evidence="1 2">
    <name type="scientific">Penicillium freii</name>
    <dbReference type="NCBI Taxonomy" id="48697"/>
    <lineage>
        <taxon>Eukaryota</taxon>
        <taxon>Fungi</taxon>
        <taxon>Dikarya</taxon>
        <taxon>Ascomycota</taxon>
        <taxon>Pezizomycotina</taxon>
        <taxon>Eurotiomycetes</taxon>
        <taxon>Eurotiomycetidae</taxon>
        <taxon>Eurotiales</taxon>
        <taxon>Aspergillaceae</taxon>
        <taxon>Penicillium</taxon>
    </lineage>
</organism>
<dbReference type="Proteomes" id="UP000055045">
    <property type="component" value="Unassembled WGS sequence"/>
</dbReference>
<sequence length="126" mass="13651">MVLCEICFWPKFASKGSSNENAAPRAVSCPKFFPVGPLLRLLSITTFRLFAFSTFCESPIPVKYNGRSTHKICNGSPLLFGLGLPQSFHRHTEASLLNDTGNAISSETTGNCPSLSLRTIPMVQAG</sequence>
<protein>
    <submittedName>
        <fullName evidence="1">Uncharacterized protein</fullName>
    </submittedName>
</protein>
<name>A0A117NPM8_PENFR</name>
<keyword evidence="2" id="KW-1185">Reference proteome</keyword>
<gene>
    <name evidence="1" type="ORF">ACN42_g4553</name>
</gene>
<accession>A0A117NPM8</accession>